<feature type="region of interest" description="Disordered" evidence="1">
    <location>
        <begin position="1"/>
        <end position="32"/>
    </location>
</feature>
<accession>A0A8S5T8M7</accession>
<reference evidence="2" key="1">
    <citation type="journal article" date="2021" name="Proc. Natl. Acad. Sci. U.S.A.">
        <title>A Catalog of Tens of Thousands of Viruses from Human Metagenomes Reveals Hidden Associations with Chronic Diseases.</title>
        <authorList>
            <person name="Tisza M.J."/>
            <person name="Buck C.B."/>
        </authorList>
    </citation>
    <scope>NUCLEOTIDE SEQUENCE</scope>
    <source>
        <strain evidence="2">Ctmwf23</strain>
    </source>
</reference>
<evidence type="ECO:0000256" key="1">
    <source>
        <dbReference type="SAM" id="MobiDB-lite"/>
    </source>
</evidence>
<evidence type="ECO:0000313" key="2">
    <source>
        <dbReference type="EMBL" id="DAF59122.1"/>
    </source>
</evidence>
<name>A0A8S5T8M7_9CAUD</name>
<dbReference type="EMBL" id="BK032763">
    <property type="protein sequence ID" value="DAF59122.1"/>
    <property type="molecule type" value="Genomic_DNA"/>
</dbReference>
<feature type="compositionally biased region" description="Polar residues" evidence="1">
    <location>
        <begin position="23"/>
        <end position="32"/>
    </location>
</feature>
<organism evidence="2">
    <name type="scientific">Siphoviridae sp. ctmwf23</name>
    <dbReference type="NCBI Taxonomy" id="2827935"/>
    <lineage>
        <taxon>Viruses</taxon>
        <taxon>Duplodnaviria</taxon>
        <taxon>Heunggongvirae</taxon>
        <taxon>Uroviricota</taxon>
        <taxon>Caudoviricetes</taxon>
    </lineage>
</organism>
<protein>
    <submittedName>
        <fullName evidence="2">Uncharacterized protein</fullName>
    </submittedName>
</protein>
<sequence length="32" mass="3738">MRTERSRGRHGIPGDRNPPDYTLVTTNKYGYE</sequence>
<proteinExistence type="predicted"/>